<evidence type="ECO:0000313" key="2">
    <source>
        <dbReference type="EMBL" id="KAJ0976771.1"/>
    </source>
</evidence>
<reference evidence="2" key="2">
    <citation type="journal article" date="2022" name="Hortic Res">
        <title>The genome of Dioscorea zingiberensis sheds light on the biosynthesis, origin and evolution of the medicinally important diosgenin saponins.</title>
        <authorList>
            <person name="Li Y."/>
            <person name="Tan C."/>
            <person name="Li Z."/>
            <person name="Guo J."/>
            <person name="Li S."/>
            <person name="Chen X."/>
            <person name="Wang C."/>
            <person name="Dai X."/>
            <person name="Yang H."/>
            <person name="Song W."/>
            <person name="Hou L."/>
            <person name="Xu J."/>
            <person name="Tong Z."/>
            <person name="Xu A."/>
            <person name="Yuan X."/>
            <person name="Wang W."/>
            <person name="Yang Q."/>
            <person name="Chen L."/>
            <person name="Sun Z."/>
            <person name="Wang K."/>
            <person name="Pan B."/>
            <person name="Chen J."/>
            <person name="Bao Y."/>
            <person name="Liu F."/>
            <person name="Qi X."/>
            <person name="Gang D.R."/>
            <person name="Wen J."/>
            <person name="Li J."/>
        </authorList>
    </citation>
    <scope>NUCLEOTIDE SEQUENCE</scope>
    <source>
        <strain evidence="2">Dzin_1.0</strain>
    </source>
</reference>
<evidence type="ECO:0000313" key="3">
    <source>
        <dbReference type="Proteomes" id="UP001085076"/>
    </source>
</evidence>
<accession>A0A9D5HHI4</accession>
<sequence>MRPRCRYYDDEFATRTVERWQGGDDDSDEDDTTRPPRRPIPRRPSPRRRGYSNPPAGGSMEKEEDEEEGGPAIAGLVSELGDKLNKLDISPLKEHGSKVEVNLHLHLEGNHIENFVCNKTEKIRPKR</sequence>
<comment type="caution">
    <text evidence="2">The sequence shown here is derived from an EMBL/GenBank/DDBJ whole genome shotgun (WGS) entry which is preliminary data.</text>
</comment>
<feature type="compositionally biased region" description="Basic residues" evidence="1">
    <location>
        <begin position="35"/>
        <end position="50"/>
    </location>
</feature>
<protein>
    <submittedName>
        <fullName evidence="2">Uncharacterized protein</fullName>
    </submittedName>
</protein>
<evidence type="ECO:0000256" key="1">
    <source>
        <dbReference type="SAM" id="MobiDB-lite"/>
    </source>
</evidence>
<feature type="region of interest" description="Disordered" evidence="1">
    <location>
        <begin position="17"/>
        <end position="74"/>
    </location>
</feature>
<dbReference type="EMBL" id="JAGGNH010000003">
    <property type="protein sequence ID" value="KAJ0976771.1"/>
    <property type="molecule type" value="Genomic_DNA"/>
</dbReference>
<organism evidence="2 3">
    <name type="scientific">Dioscorea zingiberensis</name>
    <dbReference type="NCBI Taxonomy" id="325984"/>
    <lineage>
        <taxon>Eukaryota</taxon>
        <taxon>Viridiplantae</taxon>
        <taxon>Streptophyta</taxon>
        <taxon>Embryophyta</taxon>
        <taxon>Tracheophyta</taxon>
        <taxon>Spermatophyta</taxon>
        <taxon>Magnoliopsida</taxon>
        <taxon>Liliopsida</taxon>
        <taxon>Dioscoreales</taxon>
        <taxon>Dioscoreaceae</taxon>
        <taxon>Dioscorea</taxon>
    </lineage>
</organism>
<gene>
    <name evidence="2" type="ORF">J5N97_012245</name>
</gene>
<proteinExistence type="predicted"/>
<keyword evidence="3" id="KW-1185">Reference proteome</keyword>
<name>A0A9D5HHI4_9LILI</name>
<dbReference type="Proteomes" id="UP001085076">
    <property type="component" value="Miscellaneous, Linkage group lg03"/>
</dbReference>
<reference evidence="2" key="1">
    <citation type="submission" date="2021-03" db="EMBL/GenBank/DDBJ databases">
        <authorList>
            <person name="Li Z."/>
            <person name="Yang C."/>
        </authorList>
    </citation>
    <scope>NUCLEOTIDE SEQUENCE</scope>
    <source>
        <strain evidence="2">Dzin_1.0</strain>
        <tissue evidence="2">Leaf</tissue>
    </source>
</reference>
<dbReference type="AlphaFoldDB" id="A0A9D5HHI4"/>